<dbReference type="SUPFAM" id="SSF47240">
    <property type="entry name" value="Ferritin-like"/>
    <property type="match status" value="1"/>
</dbReference>
<evidence type="ECO:0000313" key="8">
    <source>
        <dbReference type="Proteomes" id="UP001108029"/>
    </source>
</evidence>
<keyword evidence="8" id="KW-1185">Reference proteome</keyword>
<dbReference type="Proteomes" id="UP001108029">
    <property type="component" value="Unassembled WGS sequence"/>
</dbReference>
<evidence type="ECO:0000256" key="1">
    <source>
        <dbReference type="ARBA" id="ARBA00001970"/>
    </source>
</evidence>
<evidence type="ECO:0000259" key="6">
    <source>
        <dbReference type="Pfam" id="PF00210"/>
    </source>
</evidence>
<dbReference type="GO" id="GO:0020037">
    <property type="term" value="F:heme binding"/>
    <property type="evidence" value="ECO:0007669"/>
    <property type="project" value="TreeGrafter"/>
</dbReference>
<proteinExistence type="predicted"/>
<protein>
    <recommendedName>
        <fullName evidence="6">Ferritin/DPS domain-containing protein</fullName>
    </recommendedName>
</protein>
<evidence type="ECO:0000256" key="2">
    <source>
        <dbReference type="ARBA" id="ARBA00022434"/>
    </source>
</evidence>
<dbReference type="NCBIfam" id="NF009990">
    <property type="entry name" value="PRK13456.1"/>
    <property type="match status" value="1"/>
</dbReference>
<dbReference type="AlphaFoldDB" id="A0A9Q3ZBR8"/>
<comment type="caution">
    <text evidence="7">The sequence shown here is derived from an EMBL/GenBank/DDBJ whole genome shotgun (WGS) entry which is preliminary data.</text>
</comment>
<keyword evidence="3" id="KW-0408">Iron</keyword>
<comment type="cofactor">
    <cofactor evidence="1">
        <name>heme b</name>
        <dbReference type="ChEBI" id="CHEBI:60344"/>
    </cofactor>
</comment>
<feature type="binding site" evidence="4">
    <location>
        <position position="127"/>
    </location>
    <ligand>
        <name>substrate</name>
    </ligand>
</feature>
<feature type="domain" description="Ferritin/DPS" evidence="6">
    <location>
        <begin position="317"/>
        <end position="470"/>
    </location>
</feature>
<dbReference type="CDD" id="cd01052">
    <property type="entry name" value="DPSL"/>
    <property type="match status" value="1"/>
</dbReference>
<feature type="compositionally biased region" description="Low complexity" evidence="5">
    <location>
        <begin position="273"/>
        <end position="283"/>
    </location>
</feature>
<keyword evidence="2" id="KW-0409">Iron storage</keyword>
<dbReference type="Gene3D" id="3.50.30.40">
    <property type="entry name" value="Ribonuclease E inhibitor RraA/RraA-like"/>
    <property type="match status" value="1"/>
</dbReference>
<dbReference type="Pfam" id="PF00210">
    <property type="entry name" value="Ferritin"/>
    <property type="match status" value="1"/>
</dbReference>
<comment type="cofactor">
    <cofactor evidence="4">
        <name>Mg(2+)</name>
        <dbReference type="ChEBI" id="CHEBI:18420"/>
    </cofactor>
</comment>
<keyword evidence="4" id="KW-0460">Magnesium</keyword>
<dbReference type="PANTHER" id="PTHR30295">
    <property type="entry name" value="BACTERIOFERRITIN"/>
    <property type="match status" value="1"/>
</dbReference>
<dbReference type="CDD" id="cd16841">
    <property type="entry name" value="RraA_family"/>
    <property type="match status" value="1"/>
</dbReference>
<keyword evidence="4" id="KW-0479">Metal-binding</keyword>
<evidence type="ECO:0000256" key="3">
    <source>
        <dbReference type="ARBA" id="ARBA00023004"/>
    </source>
</evidence>
<dbReference type="EMBL" id="JAJSBI010000024">
    <property type="protein sequence ID" value="MCD9878907.1"/>
    <property type="molecule type" value="Genomic_DNA"/>
</dbReference>
<sequence length="502" mass="54690">MGDVTNGQWAVDSEIVDKLRQAYTGALTDILDGLGYVKQSLSGDFLFEDPGMRMVGPAYPVECVPNPLAVSHGKSARGLFEMLSSVPADHIAVVQMNGIDASIFGDLSITALQARGAAGAVIDGGARDLHSVHEMGFPVISRFVRPQGFIQRGDWVTWGKEPVHIEGVRIAPGDYLVADASGVVIVPREVAAKVADEAVEVAVKEEALRDAVRSGMSPLEAFDRYLVNGEKRELSSSPGGARAVQSGDSGCCGERKAAQQAERAQVSAPALTPARPAGVRAGARPYQGRVAEGDLTRRAGVEQLEERGVDVIALREKLIDAAAAEFTTYYYYTVLRHFLAGKEDYKAIAEDARLEDRSHFELITPRIFELGGTIPFDIRDFADRAGCPDAYLPNTNNGRMTWGNDGDDATSPANSVEILTVLLEAERCAVRSWWEICDMTFGKDPRTYELAMRILNEEIEHEAWFIELLSMERDGVARPSGHFKRGEIGDAPWSRNKPFGHP</sequence>
<dbReference type="GO" id="GO:0006879">
    <property type="term" value="P:intracellular iron ion homeostasis"/>
    <property type="evidence" value="ECO:0007669"/>
    <property type="project" value="UniProtKB-KW"/>
</dbReference>
<dbReference type="InterPro" id="IPR012347">
    <property type="entry name" value="Ferritin-like"/>
</dbReference>
<evidence type="ECO:0000256" key="5">
    <source>
        <dbReference type="SAM" id="MobiDB-lite"/>
    </source>
</evidence>
<dbReference type="GO" id="GO:0004322">
    <property type="term" value="F:ferroxidase activity"/>
    <property type="evidence" value="ECO:0007669"/>
    <property type="project" value="TreeGrafter"/>
</dbReference>
<dbReference type="InterPro" id="IPR008331">
    <property type="entry name" value="Ferritin_DPS_dom"/>
</dbReference>
<dbReference type="InterPro" id="IPR033921">
    <property type="entry name" value="DPSL_diiron-bd_dom"/>
</dbReference>
<feature type="binding site" evidence="4">
    <location>
        <position position="128"/>
    </location>
    <ligand>
        <name>Mg(2+)</name>
        <dbReference type="ChEBI" id="CHEBI:18420"/>
    </ligand>
</feature>
<dbReference type="InterPro" id="IPR009078">
    <property type="entry name" value="Ferritin-like_SF"/>
</dbReference>
<dbReference type="InterPro" id="IPR036704">
    <property type="entry name" value="RraA/RraA-like_sf"/>
</dbReference>
<evidence type="ECO:0000313" key="7">
    <source>
        <dbReference type="EMBL" id="MCD9878907.1"/>
    </source>
</evidence>
<dbReference type="PANTHER" id="PTHR30295:SF1">
    <property type="entry name" value="DNA PROTECTION DURING STARVATION PROTEIN"/>
    <property type="match status" value="1"/>
</dbReference>
<dbReference type="Pfam" id="PF03737">
    <property type="entry name" value="RraA-like"/>
    <property type="match status" value="1"/>
</dbReference>
<gene>
    <name evidence="7" type="ORF">LJ657_35945</name>
</gene>
<name>A0A9Q3ZBR8_9ACTN</name>
<reference evidence="7" key="1">
    <citation type="submission" date="2021-12" db="EMBL/GenBank/DDBJ databases">
        <authorList>
            <person name="Lee J.-H."/>
            <person name="Kim S.-B."/>
        </authorList>
    </citation>
    <scope>NUCLEOTIDE SEQUENCE</scope>
    <source>
        <strain evidence="7">NR30</strain>
    </source>
</reference>
<dbReference type="GO" id="GO:0008199">
    <property type="term" value="F:ferric iron binding"/>
    <property type="evidence" value="ECO:0007669"/>
    <property type="project" value="InterPro"/>
</dbReference>
<evidence type="ECO:0000256" key="4">
    <source>
        <dbReference type="PIRSR" id="PIRSR605493-1"/>
    </source>
</evidence>
<dbReference type="Gene3D" id="1.20.1260.10">
    <property type="match status" value="1"/>
</dbReference>
<dbReference type="GO" id="GO:0005829">
    <property type="term" value="C:cytosol"/>
    <property type="evidence" value="ECO:0007669"/>
    <property type="project" value="TreeGrafter"/>
</dbReference>
<dbReference type="InterPro" id="IPR005493">
    <property type="entry name" value="RraA/RraA-like"/>
</dbReference>
<dbReference type="SUPFAM" id="SSF89562">
    <property type="entry name" value="RraA-like"/>
    <property type="match status" value="1"/>
</dbReference>
<organism evidence="7 8">
    <name type="scientific">Streptomyces guryensis</name>
    <dbReference type="NCBI Taxonomy" id="2886947"/>
    <lineage>
        <taxon>Bacteria</taxon>
        <taxon>Bacillati</taxon>
        <taxon>Actinomycetota</taxon>
        <taxon>Actinomycetes</taxon>
        <taxon>Kitasatosporales</taxon>
        <taxon>Streptomycetaceae</taxon>
        <taxon>Streptomyces</taxon>
    </lineage>
</organism>
<accession>A0A9Q3ZBR8</accession>
<feature type="region of interest" description="Disordered" evidence="5">
    <location>
        <begin position="480"/>
        <end position="502"/>
    </location>
</feature>
<feature type="region of interest" description="Disordered" evidence="5">
    <location>
        <begin position="232"/>
        <end position="283"/>
    </location>
</feature>
<dbReference type="RefSeq" id="WP_232653108.1">
    <property type="nucleotide sequence ID" value="NZ_JAJSBI010000024.1"/>
</dbReference>